<accession>A0ACB7TY25</accession>
<keyword evidence="1" id="KW-0723">Serine/threonine-protein kinase</keyword>
<keyword evidence="1" id="KW-0418">Kinase</keyword>
<gene>
    <name evidence="1" type="ORF">IHE45_19G049900</name>
</gene>
<reference evidence="2" key="1">
    <citation type="journal article" date="2022" name="Nat. Commun.">
        <title>Chromosome evolution and the genetic basis of agronomically important traits in greater yam.</title>
        <authorList>
            <person name="Bredeson J.V."/>
            <person name="Lyons J.B."/>
            <person name="Oniyinde I.O."/>
            <person name="Okereke N.R."/>
            <person name="Kolade O."/>
            <person name="Nnabue I."/>
            <person name="Nwadili C.O."/>
            <person name="Hribova E."/>
            <person name="Parker M."/>
            <person name="Nwogha J."/>
            <person name="Shu S."/>
            <person name="Carlson J."/>
            <person name="Kariba R."/>
            <person name="Muthemba S."/>
            <person name="Knop K."/>
            <person name="Barton G.J."/>
            <person name="Sherwood A.V."/>
            <person name="Lopez-Montes A."/>
            <person name="Asiedu R."/>
            <person name="Jamnadass R."/>
            <person name="Muchugi A."/>
            <person name="Goodstein D."/>
            <person name="Egesi C.N."/>
            <person name="Featherston J."/>
            <person name="Asfaw A."/>
            <person name="Simpson G.G."/>
            <person name="Dolezel J."/>
            <person name="Hendre P.S."/>
            <person name="Van Deynze A."/>
            <person name="Kumar P.L."/>
            <person name="Obidiegwu J.E."/>
            <person name="Bhattacharjee R."/>
            <person name="Rokhsar D.S."/>
        </authorList>
    </citation>
    <scope>NUCLEOTIDE SEQUENCE [LARGE SCALE GENOMIC DNA]</scope>
    <source>
        <strain evidence="2">cv. TDa95/00328</strain>
    </source>
</reference>
<keyword evidence="1" id="KW-0808">Transferase</keyword>
<keyword evidence="2" id="KW-1185">Reference proteome</keyword>
<protein>
    <submittedName>
        <fullName evidence="1">Non-specific serine/threonine protein kinase protein</fullName>
        <ecNumber evidence="1">2.7.11.1</ecNumber>
    </submittedName>
</protein>
<proteinExistence type="predicted"/>
<dbReference type="EC" id="2.7.11.1" evidence="1"/>
<evidence type="ECO:0000313" key="2">
    <source>
        <dbReference type="Proteomes" id="UP000827976"/>
    </source>
</evidence>
<dbReference type="Proteomes" id="UP000827976">
    <property type="component" value="Chromosome 19"/>
</dbReference>
<comment type="caution">
    <text evidence="1">The sequence shown here is derived from an EMBL/GenBank/DDBJ whole genome shotgun (WGS) entry which is preliminary data.</text>
</comment>
<evidence type="ECO:0000313" key="1">
    <source>
        <dbReference type="EMBL" id="KAH7652934.1"/>
    </source>
</evidence>
<organism evidence="1 2">
    <name type="scientific">Dioscorea alata</name>
    <name type="common">Purple yam</name>
    <dbReference type="NCBI Taxonomy" id="55571"/>
    <lineage>
        <taxon>Eukaryota</taxon>
        <taxon>Viridiplantae</taxon>
        <taxon>Streptophyta</taxon>
        <taxon>Embryophyta</taxon>
        <taxon>Tracheophyta</taxon>
        <taxon>Spermatophyta</taxon>
        <taxon>Magnoliopsida</taxon>
        <taxon>Liliopsida</taxon>
        <taxon>Dioscoreales</taxon>
        <taxon>Dioscoreaceae</taxon>
        <taxon>Dioscorea</taxon>
    </lineage>
</organism>
<dbReference type="EMBL" id="CM037029">
    <property type="protein sequence ID" value="KAH7652934.1"/>
    <property type="molecule type" value="Genomic_DNA"/>
</dbReference>
<name>A0ACB7TY25_DIOAL</name>
<sequence>MEALDIVKISKEDQEKAFAMLAAVLWLGNIAFTVIDNEDHVEINMSEGVTNAAKLLGCEVCDLILALSTKKIQTGNDSIVQNLTLQQAIDARDGIAKLIYSSLFDWLTEQINKSLEVGKSQSGKSISILDIYGFESFDKNSFEQLCVNYANERLQQHFNRHLFKLEQEEYIQDGIDWTNLSFADNTDCLSLFEKKPLGLLSLLDEESKVPTATALTLANKLKLHLNSNPCFKEESEGAFTVRHCAGQVSYDTTRLLEKNRDPLCSDSIQLLLSCSCQLPKLFASCMLNKSQNPVGNQSRIDNVNPQSQSVGTKFKVLVPFRSAMGRSTLLGWSGSSTS</sequence>